<keyword evidence="5" id="KW-1185">Reference proteome</keyword>
<dbReference type="AlphaFoldDB" id="A0A2S7U391"/>
<dbReference type="InterPro" id="IPR038277">
    <property type="entry name" value="UreF_sf"/>
</dbReference>
<accession>A0A2S7U391</accession>
<keyword evidence="1 3" id="KW-0996">Nickel insertion</keyword>
<evidence type="ECO:0000313" key="5">
    <source>
        <dbReference type="Proteomes" id="UP000239907"/>
    </source>
</evidence>
<sequence length="230" mass="25998">MKEVEEQLQWLRVLMHYSDGVLPVGAYAHSMGLEGLVQLGTIHDHQTLRQFLLNDVLDALEHMDLPLIACAWQACREGDRERLMELDQLSVALRPARQLREAVSKIGRQQWKIYRDTWDRGSSDWDDFSWKFSQSPVVLGLIFEREGVPLQGALWSIAYQTFSALLQSALKLLPIGPRANQLLLKEALAASSGIIANAKGVRTEQIGTSNPLWDIAAMQHTYSKARMFLS</sequence>
<protein>
    <recommendedName>
        <fullName evidence="3">Urease accessory protein UreF</fullName>
    </recommendedName>
</protein>
<comment type="similarity">
    <text evidence="3">Belongs to the UreF family.</text>
</comment>
<gene>
    <name evidence="3" type="primary">ureF</name>
    <name evidence="4" type="ORF">BSZ32_11435</name>
</gene>
<dbReference type="PIRSF" id="PIRSF009467">
    <property type="entry name" value="Ureas_acces_UreF"/>
    <property type="match status" value="1"/>
</dbReference>
<dbReference type="Gene3D" id="1.10.4190.10">
    <property type="entry name" value="Urease accessory protein UreF"/>
    <property type="match status" value="1"/>
</dbReference>
<dbReference type="GO" id="GO:0005737">
    <property type="term" value="C:cytoplasm"/>
    <property type="evidence" value="ECO:0007669"/>
    <property type="project" value="UniProtKB-SubCell"/>
</dbReference>
<keyword evidence="3" id="KW-0963">Cytoplasm</keyword>
<dbReference type="RefSeq" id="WP_165788803.1">
    <property type="nucleotide sequence ID" value="NZ_MQWA01000001.1"/>
</dbReference>
<dbReference type="Proteomes" id="UP000239907">
    <property type="component" value="Unassembled WGS sequence"/>
</dbReference>
<evidence type="ECO:0000256" key="3">
    <source>
        <dbReference type="HAMAP-Rule" id="MF_01385"/>
    </source>
</evidence>
<organism evidence="4 5">
    <name type="scientific">Rubritalea profundi</name>
    <dbReference type="NCBI Taxonomy" id="1658618"/>
    <lineage>
        <taxon>Bacteria</taxon>
        <taxon>Pseudomonadati</taxon>
        <taxon>Verrucomicrobiota</taxon>
        <taxon>Verrucomicrobiia</taxon>
        <taxon>Verrucomicrobiales</taxon>
        <taxon>Rubritaleaceae</taxon>
        <taxon>Rubritalea</taxon>
    </lineage>
</organism>
<dbReference type="PANTHER" id="PTHR33620">
    <property type="entry name" value="UREASE ACCESSORY PROTEIN F"/>
    <property type="match status" value="1"/>
</dbReference>
<comment type="subunit">
    <text evidence="3">UreD, UreF and UreG form a complex that acts as a GTP-hydrolysis-dependent molecular chaperone, activating the urease apoprotein by helping to assemble the nickel containing metallocenter of UreC. The UreE protein probably delivers the nickel.</text>
</comment>
<dbReference type="GO" id="GO:0016151">
    <property type="term" value="F:nickel cation binding"/>
    <property type="evidence" value="ECO:0007669"/>
    <property type="project" value="UniProtKB-UniRule"/>
</dbReference>
<evidence type="ECO:0000313" key="4">
    <source>
        <dbReference type="EMBL" id="PQJ29040.1"/>
    </source>
</evidence>
<evidence type="ECO:0000256" key="1">
    <source>
        <dbReference type="ARBA" id="ARBA00022988"/>
    </source>
</evidence>
<reference evidence="4 5" key="1">
    <citation type="submission" date="2016-12" db="EMBL/GenBank/DDBJ databases">
        <title>Study of bacterial adaptation to deep sea.</title>
        <authorList>
            <person name="Song J."/>
            <person name="Yoshizawa S."/>
            <person name="Kogure K."/>
        </authorList>
    </citation>
    <scope>NUCLEOTIDE SEQUENCE [LARGE SCALE GENOMIC DNA]</scope>
    <source>
        <strain evidence="4 5">SAORIC-165</strain>
    </source>
</reference>
<dbReference type="InterPro" id="IPR002639">
    <property type="entry name" value="UreF"/>
</dbReference>
<proteinExistence type="inferred from homology"/>
<evidence type="ECO:0000256" key="2">
    <source>
        <dbReference type="ARBA" id="ARBA00023186"/>
    </source>
</evidence>
<dbReference type="HAMAP" id="MF_01385">
    <property type="entry name" value="UreF"/>
    <property type="match status" value="1"/>
</dbReference>
<comment type="subcellular location">
    <subcellularLocation>
        <location evidence="3">Cytoplasm</location>
    </subcellularLocation>
</comment>
<keyword evidence="2 3" id="KW-0143">Chaperone</keyword>
<name>A0A2S7U391_9BACT</name>
<dbReference type="EMBL" id="MQWA01000001">
    <property type="protein sequence ID" value="PQJ29040.1"/>
    <property type="molecule type" value="Genomic_DNA"/>
</dbReference>
<dbReference type="PANTHER" id="PTHR33620:SF1">
    <property type="entry name" value="UREASE ACCESSORY PROTEIN F"/>
    <property type="match status" value="1"/>
</dbReference>
<comment type="caution">
    <text evidence="4">The sequence shown here is derived from an EMBL/GenBank/DDBJ whole genome shotgun (WGS) entry which is preliminary data.</text>
</comment>
<comment type="function">
    <text evidence="3">Required for maturation of urease via the functional incorporation of the urease nickel metallocenter.</text>
</comment>
<dbReference type="Pfam" id="PF01730">
    <property type="entry name" value="UreF"/>
    <property type="match status" value="1"/>
</dbReference>